<dbReference type="Proteomes" id="UP000255425">
    <property type="component" value="Unassembled WGS sequence"/>
</dbReference>
<feature type="transmembrane region" description="Helical" evidence="2">
    <location>
        <begin position="74"/>
        <end position="94"/>
    </location>
</feature>
<feature type="domain" description="SWI2/SNF2 ATPase" evidence="3">
    <location>
        <begin position="19"/>
        <end position="62"/>
    </location>
</feature>
<keyword evidence="2" id="KW-0812">Transmembrane</keyword>
<evidence type="ECO:0000259" key="3">
    <source>
        <dbReference type="Pfam" id="PF18766"/>
    </source>
</evidence>
<dbReference type="GO" id="GO:0009307">
    <property type="term" value="P:DNA restriction-modification system"/>
    <property type="evidence" value="ECO:0007669"/>
    <property type="project" value="UniProtKB-KW"/>
</dbReference>
<dbReference type="Gene3D" id="3.40.50.300">
    <property type="entry name" value="P-loop containing nucleotide triphosphate hydrolases"/>
    <property type="match status" value="1"/>
</dbReference>
<dbReference type="AlphaFoldDB" id="A0A380GZ87"/>
<name>A0A380GZ87_9STAP</name>
<dbReference type="EMBL" id="UHDZ01000001">
    <property type="protein sequence ID" value="SUM67832.1"/>
    <property type="molecule type" value="Genomic_DNA"/>
</dbReference>
<evidence type="ECO:0000256" key="2">
    <source>
        <dbReference type="SAM" id="Phobius"/>
    </source>
</evidence>
<dbReference type="PANTHER" id="PTHR30195:SF16">
    <property type="entry name" value="TYPE I RESTRICTION ENZYME ENDONUCLEASE SUBUNIT"/>
    <property type="match status" value="1"/>
</dbReference>
<reference evidence="4 5" key="1">
    <citation type="submission" date="2018-06" db="EMBL/GenBank/DDBJ databases">
        <authorList>
            <consortium name="Pathogen Informatics"/>
            <person name="Doyle S."/>
        </authorList>
    </citation>
    <scope>NUCLEOTIDE SEQUENCE [LARGE SCALE GENOMIC DNA]</scope>
    <source>
        <strain evidence="4 5">NCTC11807</strain>
    </source>
</reference>
<dbReference type="InterPro" id="IPR051268">
    <property type="entry name" value="Type-I_R_enzyme_R_subunit"/>
</dbReference>
<dbReference type="InterPro" id="IPR040980">
    <property type="entry name" value="SWI2_SNF2"/>
</dbReference>
<protein>
    <submittedName>
        <fullName evidence="4">Type I restriction-modification system, R subunit</fullName>
        <ecNumber evidence="4">3.1.21.3</ecNumber>
    </submittedName>
</protein>
<evidence type="ECO:0000313" key="4">
    <source>
        <dbReference type="EMBL" id="SUM67832.1"/>
    </source>
</evidence>
<keyword evidence="5" id="KW-1185">Reference proteome</keyword>
<keyword evidence="2" id="KW-0472">Membrane</keyword>
<evidence type="ECO:0000256" key="1">
    <source>
        <dbReference type="ARBA" id="ARBA00022747"/>
    </source>
</evidence>
<proteinExistence type="predicted"/>
<dbReference type="Pfam" id="PF18766">
    <property type="entry name" value="SWI2_SNF2"/>
    <property type="match status" value="1"/>
</dbReference>
<dbReference type="EC" id="3.1.21.3" evidence="4"/>
<accession>A0A380GZ87</accession>
<dbReference type="PANTHER" id="PTHR30195">
    <property type="entry name" value="TYPE I SITE-SPECIFIC DEOXYRIBONUCLEASE PROTEIN SUBUNIT M AND R"/>
    <property type="match status" value="1"/>
</dbReference>
<sequence length="96" mass="11019">MANAIKTGHCVIDRFKGGKVIFIIAECHRTQFGEMHRLIKQHFKNALYFGFTGTPRFEENASQDGRVTADLVNVFIHILLKMLYVMVMCLAFQLNI</sequence>
<keyword evidence="2" id="KW-1133">Transmembrane helix</keyword>
<organism evidence="4 5">
    <name type="scientific">Staphylococcus saccharolyticus</name>
    <dbReference type="NCBI Taxonomy" id="33028"/>
    <lineage>
        <taxon>Bacteria</taxon>
        <taxon>Bacillati</taxon>
        <taxon>Bacillota</taxon>
        <taxon>Bacilli</taxon>
        <taxon>Bacillales</taxon>
        <taxon>Staphylococcaceae</taxon>
        <taxon>Staphylococcus</taxon>
    </lineage>
</organism>
<keyword evidence="1" id="KW-0680">Restriction system</keyword>
<dbReference type="GO" id="GO:0009035">
    <property type="term" value="F:type I site-specific deoxyribonuclease activity"/>
    <property type="evidence" value="ECO:0007669"/>
    <property type="project" value="UniProtKB-EC"/>
</dbReference>
<evidence type="ECO:0000313" key="5">
    <source>
        <dbReference type="Proteomes" id="UP000255425"/>
    </source>
</evidence>
<dbReference type="InterPro" id="IPR027417">
    <property type="entry name" value="P-loop_NTPase"/>
</dbReference>
<gene>
    <name evidence="4" type="primary">hsdR_7</name>
    <name evidence="4" type="ORF">NCTC11807_00313</name>
</gene>
<keyword evidence="4" id="KW-0378">Hydrolase</keyword>